<comment type="subcellular location">
    <subcellularLocation>
        <location evidence="1 7">Membrane</location>
        <topology evidence="1 7">Single-pass type I membrane protein</topology>
    </subcellularLocation>
</comment>
<gene>
    <name evidence="11" type="ORF">FJAP1339_LOCUS6333</name>
</gene>
<dbReference type="PROSITE" id="PS50866">
    <property type="entry name" value="GOLD"/>
    <property type="match status" value="1"/>
</dbReference>
<feature type="signal peptide" evidence="9">
    <location>
        <begin position="1"/>
        <end position="32"/>
    </location>
</feature>
<keyword evidence="4 9" id="KW-0732">Signal</keyword>
<proteinExistence type="inferred from homology"/>
<evidence type="ECO:0000313" key="11">
    <source>
        <dbReference type="EMBL" id="CAD9864229.1"/>
    </source>
</evidence>
<feature type="transmembrane region" description="Helical" evidence="8">
    <location>
        <begin position="236"/>
        <end position="258"/>
    </location>
</feature>
<evidence type="ECO:0000256" key="9">
    <source>
        <dbReference type="SAM" id="SignalP"/>
    </source>
</evidence>
<accession>A0A7S2V1P8</accession>
<dbReference type="AlphaFoldDB" id="A0A7S2V1P8"/>
<evidence type="ECO:0000256" key="7">
    <source>
        <dbReference type="RuleBase" id="RU003827"/>
    </source>
</evidence>
<evidence type="ECO:0000256" key="3">
    <source>
        <dbReference type="ARBA" id="ARBA00022692"/>
    </source>
</evidence>
<reference evidence="11" key="1">
    <citation type="submission" date="2021-01" db="EMBL/GenBank/DDBJ databases">
        <authorList>
            <person name="Corre E."/>
            <person name="Pelletier E."/>
            <person name="Niang G."/>
            <person name="Scheremetjew M."/>
            <person name="Finn R."/>
            <person name="Kale V."/>
            <person name="Holt S."/>
            <person name="Cochrane G."/>
            <person name="Meng A."/>
            <person name="Brown T."/>
            <person name="Cohen L."/>
        </authorList>
    </citation>
    <scope>NUCLEOTIDE SEQUENCE</scope>
    <source>
        <strain evidence="11">CCMP1661</strain>
    </source>
</reference>
<dbReference type="GO" id="GO:0016020">
    <property type="term" value="C:membrane"/>
    <property type="evidence" value="ECO:0007669"/>
    <property type="project" value="UniProtKB-SubCell"/>
</dbReference>
<sequence>MRFHFAACLPGRIGFLSMSLVLIMIICPPSQGHFLTVEVGSGERQCFYSDVLPNDSQWKLGSKRVEVFVLVGGSLDIKLEVRGPLPLDSNQLPDVAADSKVLFDQVISSEKSGTDEEFGDSLTFDFVPSDVGAYEVCLDNSMSSKMGPTKVVQIAIKDLDAQKREREVIPGATEMQQQERLAEAHRRLELPESMTQFESNVEAIQGEIDKIYEKQERERHRLAIHTAMNQGSHSRMAMSSLVETGVFVVVSIFQIFFVRRWFEGKGAKQWA</sequence>
<evidence type="ECO:0000256" key="6">
    <source>
        <dbReference type="ARBA" id="ARBA00023136"/>
    </source>
</evidence>
<dbReference type="InterPro" id="IPR015720">
    <property type="entry name" value="Emp24-like"/>
</dbReference>
<keyword evidence="6 8" id="KW-0472">Membrane</keyword>
<dbReference type="EMBL" id="HBHR01012944">
    <property type="protein sequence ID" value="CAD9864229.1"/>
    <property type="molecule type" value="Transcribed_RNA"/>
</dbReference>
<dbReference type="InterPro" id="IPR009038">
    <property type="entry name" value="GOLD_dom"/>
</dbReference>
<evidence type="ECO:0000256" key="8">
    <source>
        <dbReference type="SAM" id="Phobius"/>
    </source>
</evidence>
<organism evidence="11">
    <name type="scientific">Fibrocapsa japonica</name>
    <dbReference type="NCBI Taxonomy" id="94617"/>
    <lineage>
        <taxon>Eukaryota</taxon>
        <taxon>Sar</taxon>
        <taxon>Stramenopiles</taxon>
        <taxon>Ochrophyta</taxon>
        <taxon>Raphidophyceae</taxon>
        <taxon>Chattonellales</taxon>
        <taxon>Chattonellaceae</taxon>
        <taxon>Fibrocapsa</taxon>
    </lineage>
</organism>
<protein>
    <recommendedName>
        <fullName evidence="10">GOLD domain-containing protein</fullName>
    </recommendedName>
</protein>
<evidence type="ECO:0000256" key="5">
    <source>
        <dbReference type="ARBA" id="ARBA00022989"/>
    </source>
</evidence>
<keyword evidence="3 7" id="KW-0812">Transmembrane</keyword>
<evidence type="ECO:0000259" key="10">
    <source>
        <dbReference type="PROSITE" id="PS50866"/>
    </source>
</evidence>
<name>A0A7S2V1P8_9STRA</name>
<comment type="similarity">
    <text evidence="2 7">Belongs to the EMP24/GP25L family.</text>
</comment>
<feature type="chain" id="PRO_5030588016" description="GOLD domain-containing protein" evidence="9">
    <location>
        <begin position="33"/>
        <end position="271"/>
    </location>
</feature>
<dbReference type="SMART" id="SM01190">
    <property type="entry name" value="EMP24_GP25L"/>
    <property type="match status" value="1"/>
</dbReference>
<evidence type="ECO:0000256" key="2">
    <source>
        <dbReference type="ARBA" id="ARBA00007104"/>
    </source>
</evidence>
<keyword evidence="5 8" id="KW-1133">Transmembrane helix</keyword>
<evidence type="ECO:0000256" key="4">
    <source>
        <dbReference type="ARBA" id="ARBA00022729"/>
    </source>
</evidence>
<feature type="domain" description="GOLD" evidence="10">
    <location>
        <begin position="44"/>
        <end position="158"/>
    </location>
</feature>
<dbReference type="PANTHER" id="PTHR22811">
    <property type="entry name" value="TRANSMEMBRANE EMP24 DOMAIN-CONTAINING PROTEIN"/>
    <property type="match status" value="1"/>
</dbReference>
<dbReference type="Pfam" id="PF01105">
    <property type="entry name" value="EMP24_GP25L"/>
    <property type="match status" value="1"/>
</dbReference>
<evidence type="ECO:0000256" key="1">
    <source>
        <dbReference type="ARBA" id="ARBA00004479"/>
    </source>
</evidence>